<sequence length="110" mass="12310">MVTPRYLNSLHDWKWCSLTCKFSAVRVLPPIFIYLVFSVLTLSPIFFASFRSVSASDTRSSLFSAINTISSAKANRLMTLPIFTPLSIWLVIFSAFSKTILKSNGEIPSP</sequence>
<protein>
    <submittedName>
        <fullName evidence="2">Uncharacterized protein</fullName>
    </submittedName>
</protein>
<evidence type="ECO:0000313" key="2">
    <source>
        <dbReference type="EMBL" id="CAG6691442.1"/>
    </source>
</evidence>
<evidence type="ECO:0000256" key="1">
    <source>
        <dbReference type="SAM" id="Phobius"/>
    </source>
</evidence>
<feature type="transmembrane region" description="Helical" evidence="1">
    <location>
        <begin position="77"/>
        <end position="96"/>
    </location>
</feature>
<dbReference type="EMBL" id="HBUF01302591">
    <property type="protein sequence ID" value="CAG6691442.1"/>
    <property type="molecule type" value="Transcribed_RNA"/>
</dbReference>
<keyword evidence="1" id="KW-0812">Transmembrane</keyword>
<reference evidence="2" key="1">
    <citation type="submission" date="2021-05" db="EMBL/GenBank/DDBJ databases">
        <authorList>
            <person name="Alioto T."/>
            <person name="Alioto T."/>
            <person name="Gomez Garrido J."/>
        </authorList>
    </citation>
    <scope>NUCLEOTIDE SEQUENCE</scope>
</reference>
<feature type="transmembrane region" description="Helical" evidence="1">
    <location>
        <begin position="31"/>
        <end position="50"/>
    </location>
</feature>
<keyword evidence="1" id="KW-0472">Membrane</keyword>
<proteinExistence type="predicted"/>
<accession>A0A8D8XC25</accession>
<name>A0A8D8XC25_9HEMI</name>
<organism evidence="2">
    <name type="scientific">Cacopsylla melanoneura</name>
    <dbReference type="NCBI Taxonomy" id="428564"/>
    <lineage>
        <taxon>Eukaryota</taxon>
        <taxon>Metazoa</taxon>
        <taxon>Ecdysozoa</taxon>
        <taxon>Arthropoda</taxon>
        <taxon>Hexapoda</taxon>
        <taxon>Insecta</taxon>
        <taxon>Pterygota</taxon>
        <taxon>Neoptera</taxon>
        <taxon>Paraneoptera</taxon>
        <taxon>Hemiptera</taxon>
        <taxon>Sternorrhyncha</taxon>
        <taxon>Psylloidea</taxon>
        <taxon>Psyllidae</taxon>
        <taxon>Psyllinae</taxon>
        <taxon>Cacopsylla</taxon>
    </lineage>
</organism>
<dbReference type="AlphaFoldDB" id="A0A8D8XC25"/>
<keyword evidence="1" id="KW-1133">Transmembrane helix</keyword>